<gene>
    <name evidence="2" type="ORF">CA85_18510</name>
</gene>
<dbReference type="OrthoDB" id="283426at2"/>
<keyword evidence="1" id="KW-1133">Transmembrane helix</keyword>
<evidence type="ECO:0000256" key="1">
    <source>
        <dbReference type="SAM" id="Phobius"/>
    </source>
</evidence>
<keyword evidence="1" id="KW-0472">Membrane</keyword>
<evidence type="ECO:0000313" key="3">
    <source>
        <dbReference type="Proteomes" id="UP000318053"/>
    </source>
</evidence>
<comment type="caution">
    <text evidence="2">The sequence shown here is derived from an EMBL/GenBank/DDBJ whole genome shotgun (WGS) entry which is preliminary data.</text>
</comment>
<protein>
    <submittedName>
        <fullName evidence="2">Uncharacterized protein</fullName>
    </submittedName>
</protein>
<dbReference type="Proteomes" id="UP000318053">
    <property type="component" value="Unassembled WGS sequence"/>
</dbReference>
<dbReference type="EMBL" id="SJPK01000003">
    <property type="protein sequence ID" value="TWT73381.1"/>
    <property type="molecule type" value="Genomic_DNA"/>
</dbReference>
<keyword evidence="1" id="KW-0812">Transmembrane</keyword>
<feature type="transmembrane region" description="Helical" evidence="1">
    <location>
        <begin position="6"/>
        <end position="29"/>
    </location>
</feature>
<name>A0A5C5YFV5_9BACT</name>
<dbReference type="RefSeq" id="WP_146390916.1">
    <property type="nucleotide sequence ID" value="NZ_SJPK01000003.1"/>
</dbReference>
<organism evidence="2 3">
    <name type="scientific">Allorhodopirellula solitaria</name>
    <dbReference type="NCBI Taxonomy" id="2527987"/>
    <lineage>
        <taxon>Bacteria</taxon>
        <taxon>Pseudomonadati</taxon>
        <taxon>Planctomycetota</taxon>
        <taxon>Planctomycetia</taxon>
        <taxon>Pirellulales</taxon>
        <taxon>Pirellulaceae</taxon>
        <taxon>Allorhodopirellula</taxon>
    </lineage>
</organism>
<evidence type="ECO:0000313" key="2">
    <source>
        <dbReference type="EMBL" id="TWT73381.1"/>
    </source>
</evidence>
<dbReference type="AlphaFoldDB" id="A0A5C5YFV5"/>
<proteinExistence type="predicted"/>
<feature type="transmembrane region" description="Helical" evidence="1">
    <location>
        <begin position="64"/>
        <end position="81"/>
    </location>
</feature>
<keyword evidence="3" id="KW-1185">Reference proteome</keyword>
<feature type="transmembrane region" description="Helical" evidence="1">
    <location>
        <begin position="41"/>
        <end position="58"/>
    </location>
</feature>
<sequence>MAQFVLLTSALSVLGLPLIALAALLLAKLSTGAAARRAERRFLAVLVVMSLVTMHTVMTQNAAWLIHTATLGLMVVGSLWIPNQQAYNDSKDPFFAG</sequence>
<reference evidence="2 3" key="1">
    <citation type="submission" date="2019-02" db="EMBL/GenBank/DDBJ databases">
        <title>Deep-cultivation of Planctomycetes and their phenomic and genomic characterization uncovers novel biology.</title>
        <authorList>
            <person name="Wiegand S."/>
            <person name="Jogler M."/>
            <person name="Boedeker C."/>
            <person name="Pinto D."/>
            <person name="Vollmers J."/>
            <person name="Rivas-Marin E."/>
            <person name="Kohn T."/>
            <person name="Peeters S.H."/>
            <person name="Heuer A."/>
            <person name="Rast P."/>
            <person name="Oberbeckmann S."/>
            <person name="Bunk B."/>
            <person name="Jeske O."/>
            <person name="Meyerdierks A."/>
            <person name="Storesund J.E."/>
            <person name="Kallscheuer N."/>
            <person name="Luecker S."/>
            <person name="Lage O.M."/>
            <person name="Pohl T."/>
            <person name="Merkel B.J."/>
            <person name="Hornburger P."/>
            <person name="Mueller R.-W."/>
            <person name="Bruemmer F."/>
            <person name="Labrenz M."/>
            <person name="Spormann A.M."/>
            <person name="Op Den Camp H."/>
            <person name="Overmann J."/>
            <person name="Amann R."/>
            <person name="Jetten M.S.M."/>
            <person name="Mascher T."/>
            <person name="Medema M.H."/>
            <person name="Devos D.P."/>
            <person name="Kaster A.-K."/>
            <person name="Ovreas L."/>
            <person name="Rohde M."/>
            <person name="Galperin M.Y."/>
            <person name="Jogler C."/>
        </authorList>
    </citation>
    <scope>NUCLEOTIDE SEQUENCE [LARGE SCALE GENOMIC DNA]</scope>
    <source>
        <strain evidence="2 3">CA85</strain>
    </source>
</reference>
<accession>A0A5C5YFV5</accession>